<evidence type="ECO:0000256" key="5">
    <source>
        <dbReference type="SAM" id="MobiDB-lite"/>
    </source>
</evidence>
<dbReference type="PANTHER" id="PTHR19848:SF8">
    <property type="entry name" value="F-BOX AND WD REPEAT DOMAIN CONTAINING 7"/>
    <property type="match status" value="1"/>
</dbReference>
<dbReference type="EMBL" id="JMCB01000024">
    <property type="protein sequence ID" value="KFE61935.1"/>
    <property type="molecule type" value="Genomic_DNA"/>
</dbReference>
<evidence type="ECO:0000259" key="6">
    <source>
        <dbReference type="Pfam" id="PF12770"/>
    </source>
</evidence>
<feature type="repeat" description="WD" evidence="3">
    <location>
        <begin position="853"/>
        <end position="884"/>
    </location>
</feature>
<evidence type="ECO:0000256" key="2">
    <source>
        <dbReference type="ARBA" id="ARBA00022737"/>
    </source>
</evidence>
<dbReference type="Pfam" id="PF12770">
    <property type="entry name" value="CHAT"/>
    <property type="match status" value="1"/>
</dbReference>
<feature type="repeat" description="WD" evidence="3">
    <location>
        <begin position="1061"/>
        <end position="1092"/>
    </location>
</feature>
<protein>
    <submittedName>
        <fullName evidence="8">High-affnity carbon uptake protein Hat/HatR</fullName>
    </submittedName>
</protein>
<feature type="repeat" description="WD" evidence="3">
    <location>
        <begin position="978"/>
        <end position="1019"/>
    </location>
</feature>
<feature type="coiled-coil region" evidence="4">
    <location>
        <begin position="779"/>
        <end position="806"/>
    </location>
</feature>
<feature type="domain" description="Novel STAND NTPase 1" evidence="7">
    <location>
        <begin position="369"/>
        <end position="742"/>
    </location>
</feature>
<dbReference type="SUPFAM" id="SSF52540">
    <property type="entry name" value="P-loop containing nucleoside triphosphate hydrolases"/>
    <property type="match status" value="1"/>
</dbReference>
<evidence type="ECO:0000256" key="4">
    <source>
        <dbReference type="SAM" id="Coils"/>
    </source>
</evidence>
<dbReference type="Pfam" id="PF00400">
    <property type="entry name" value="WD40"/>
    <property type="match status" value="15"/>
</dbReference>
<keyword evidence="1 3" id="KW-0853">WD repeat</keyword>
<feature type="repeat" description="WD" evidence="3">
    <location>
        <begin position="936"/>
        <end position="967"/>
    </location>
</feature>
<feature type="repeat" description="WD" evidence="3">
    <location>
        <begin position="1396"/>
        <end position="1428"/>
    </location>
</feature>
<dbReference type="InterPro" id="IPR024983">
    <property type="entry name" value="CHAT_dom"/>
</dbReference>
<dbReference type="Gene3D" id="2.130.10.10">
    <property type="entry name" value="YVTN repeat-like/Quinoprotein amine dehydrogenase"/>
    <property type="match status" value="6"/>
</dbReference>
<dbReference type="InterPro" id="IPR036322">
    <property type="entry name" value="WD40_repeat_dom_sf"/>
</dbReference>
<accession>A0A085W2M2</accession>
<dbReference type="STRING" id="394096.DB31_4378"/>
<evidence type="ECO:0000313" key="9">
    <source>
        <dbReference type="Proteomes" id="UP000028725"/>
    </source>
</evidence>
<organism evidence="8 9">
    <name type="scientific">Hyalangium minutum</name>
    <dbReference type="NCBI Taxonomy" id="394096"/>
    <lineage>
        <taxon>Bacteria</taxon>
        <taxon>Pseudomonadati</taxon>
        <taxon>Myxococcota</taxon>
        <taxon>Myxococcia</taxon>
        <taxon>Myxococcales</taxon>
        <taxon>Cystobacterineae</taxon>
        <taxon>Archangiaceae</taxon>
        <taxon>Hyalangium</taxon>
    </lineage>
</organism>
<feature type="repeat" description="WD" evidence="3">
    <location>
        <begin position="1312"/>
        <end position="1343"/>
    </location>
</feature>
<feature type="repeat" description="WD" evidence="3">
    <location>
        <begin position="1019"/>
        <end position="1053"/>
    </location>
</feature>
<dbReference type="SUPFAM" id="SSF50978">
    <property type="entry name" value="WD40 repeat-like"/>
    <property type="match status" value="3"/>
</dbReference>
<feature type="region of interest" description="Disordered" evidence="5">
    <location>
        <begin position="1539"/>
        <end position="1570"/>
    </location>
</feature>
<comment type="caution">
    <text evidence="8">The sequence shown here is derived from an EMBL/GenBank/DDBJ whole genome shotgun (WGS) entry which is preliminary data.</text>
</comment>
<feature type="repeat" description="WD" evidence="3">
    <location>
        <begin position="1270"/>
        <end position="1302"/>
    </location>
</feature>
<dbReference type="PATRIC" id="fig|394096.3.peg.8110"/>
<dbReference type="InterPro" id="IPR049052">
    <property type="entry name" value="nSTAND1"/>
</dbReference>
<dbReference type="PROSITE" id="PS50082">
    <property type="entry name" value="WD_REPEATS_2"/>
    <property type="match status" value="16"/>
</dbReference>
<name>A0A085W2M2_9BACT</name>
<feature type="repeat" description="WD" evidence="3">
    <location>
        <begin position="1354"/>
        <end position="1385"/>
    </location>
</feature>
<dbReference type="RefSeq" id="WP_052420618.1">
    <property type="nucleotide sequence ID" value="NZ_JMCB01000024.1"/>
</dbReference>
<dbReference type="Pfam" id="PF20703">
    <property type="entry name" value="nSTAND1"/>
    <property type="match status" value="1"/>
</dbReference>
<dbReference type="SMART" id="SM00320">
    <property type="entry name" value="WD40"/>
    <property type="match status" value="16"/>
</dbReference>
<proteinExistence type="predicted"/>
<evidence type="ECO:0000256" key="1">
    <source>
        <dbReference type="ARBA" id="ARBA00022574"/>
    </source>
</evidence>
<dbReference type="Proteomes" id="UP000028725">
    <property type="component" value="Unassembled WGS sequence"/>
</dbReference>
<sequence length="1570" mass="170501">MAPSPLELTLHLVSGERTRDADRFLFQARDYLRLREEGTSVRASFPWERALEDLSNLGSSRPSPNAAQRLGELLRAFLAPLGWAQDEQRLRQAVEAGRLVRLTLRLEPAELCVLPWELLTLESTGQALSDLDGLTLCYERPGTQTHPAQPSPPPAGGRILFAWAGDVPAAAHQRALVEVCAQAGYRFDPSRDVLPHVSLASLEQALRDSEEPIGALHLLCHGVPSEPGAYGLAWNSSRMEGEGEVVDAASLRAVLEPHAGHVRMVVLCACRGGDAGLPGNHLGSPARELHRAGLSTVVASRLPLSKVGSVTFTRVLYGELLGHHVSLEQALAEARKALRLEGARMDGASLQLYAHAGDGPDLRPFIFPPYCGLRPFEPGDHRRFFGREALRQTLHQRVEAAAEGRAPALVVMAGASGSGKSSLLRAGLLPELSPERWEVTRVRAGEAGALEVVRSARASPGKHRLLVVDPLDEAFTRLAEGERGELLRALWEASQEPTRGTVVLATLRVDYLGRCAEVRLGEGGPRLDAVLFEGGRLLLVPEMTAEELRDAIERPAWQQGLSLEEGLTERLLQEVERQPGGLPLLAHTLERLWRMREGRWLKHSAYRALGGVAGALAQELDRLFLGLGEEERHQVRRLLVELVDVREGSAPFTCQRVERERVRPMGEQARRAFDTALGRLVEGRVLVLGGGAEEEGEVFIEVAHEALLRHWGPLAEWIREGQERRRRRLELRVAAEAWGDHQGAEHAEDYLLRGRRLEEALEFLLAHPDELDERVFPFINASREREERLAREARRHQERLQDFARLIVADKLRREDPTAALLVLLEVREPEQHLAWTQAALEVLQQPLASAVLRGHRGPVRAAAFNRDGTRVVTASRDGTARVWRADGTGEPTVLEGHSGEVLVAAFSPLGKRVVTASADRTARLWWLEGGPGAPLEGHVGEVVAVAFSPDGERVVTASRDGTARVWRTDGMGVPVVLRGHEQGVVAAAFDGTGARLVTASRDGTARVWHADGRGELAVLRHPGDVRAAVFSPDGTRVATASVDGAVRVWRVEEQGEPILLQSDSGFVNAVAFSPDGGLVVSAHADGSVRLWRADGKGGMRLAGHTGEILTVAFSPDGMWVVTASRDGTARVRRTDGEGLPLDLLGHGDEVLSARFSADGEQVVTASRDGTARVWRWRAQPQALTLRRRAGAVQGLAFSPSGELLATAHADGTARVWRLDGSMTKVLLKGHGAELRMVSFSPEGERVLTASVDGTARVWRTDGSGEPVVLYGHTGRVVTAVFSPDGARVVTASWDGTARVWQADGSGEPVVLHGHTEFLRSAAFSPDGARVVTASDDGTARVWRADGSGAPVVLQGHQGRVVMAAFSSDSERVVTASEDGTAWVWRADGQGKPVVLKGHEQAVVSAEFSPDGTRVLTASHDKTARVWSAEGVGEPVVLRGHTARFDSRGTRVVTASGDGAVRVWPVDGSGEPLVLTGHGDRVMGAVFSAKGDMLAIASSDGSARVWRLGVDMLRERLHQMTSASLELRQRQRYLGETLEEAREAHARNPTPIENSTESERYSSLRRRKRS</sequence>
<evidence type="ECO:0000313" key="8">
    <source>
        <dbReference type="EMBL" id="KFE61935.1"/>
    </source>
</evidence>
<feature type="domain" description="CHAT" evidence="6">
    <location>
        <begin position="90"/>
        <end position="340"/>
    </location>
</feature>
<feature type="repeat" description="WD" evidence="3">
    <location>
        <begin position="1186"/>
        <end position="1220"/>
    </location>
</feature>
<dbReference type="PANTHER" id="PTHR19848">
    <property type="entry name" value="WD40 REPEAT PROTEIN"/>
    <property type="match status" value="1"/>
</dbReference>
<feature type="repeat" description="WD" evidence="3">
    <location>
        <begin position="1445"/>
        <end position="1464"/>
    </location>
</feature>
<feature type="repeat" description="WD" evidence="3">
    <location>
        <begin position="895"/>
        <end position="926"/>
    </location>
</feature>
<dbReference type="InterPro" id="IPR027417">
    <property type="entry name" value="P-loop_NTPase"/>
</dbReference>
<feature type="repeat" description="WD" evidence="3">
    <location>
        <begin position="1144"/>
        <end position="1175"/>
    </location>
</feature>
<keyword evidence="4" id="KW-0175">Coiled coil</keyword>
<dbReference type="PROSITE" id="PS50294">
    <property type="entry name" value="WD_REPEATS_REGION"/>
    <property type="match status" value="15"/>
</dbReference>
<reference evidence="8 9" key="1">
    <citation type="submission" date="2014-04" db="EMBL/GenBank/DDBJ databases">
        <title>Genome assembly of Hyalangium minutum DSM 14724.</title>
        <authorList>
            <person name="Sharma G."/>
            <person name="Subramanian S."/>
        </authorList>
    </citation>
    <scope>NUCLEOTIDE SEQUENCE [LARGE SCALE GENOMIC DNA]</scope>
    <source>
        <strain evidence="8 9">DSM 14724</strain>
    </source>
</reference>
<dbReference type="Gene3D" id="3.40.50.300">
    <property type="entry name" value="P-loop containing nucleotide triphosphate hydrolases"/>
    <property type="match status" value="1"/>
</dbReference>
<gene>
    <name evidence="8" type="ORF">DB31_4378</name>
</gene>
<dbReference type="OrthoDB" id="9765809at2"/>
<keyword evidence="2" id="KW-0677">Repeat</keyword>
<evidence type="ECO:0000259" key="7">
    <source>
        <dbReference type="Pfam" id="PF20703"/>
    </source>
</evidence>
<keyword evidence="9" id="KW-1185">Reference proteome</keyword>
<dbReference type="InterPro" id="IPR015943">
    <property type="entry name" value="WD40/YVTN_repeat-like_dom_sf"/>
</dbReference>
<dbReference type="InterPro" id="IPR001680">
    <property type="entry name" value="WD40_rpt"/>
</dbReference>
<evidence type="ECO:0000256" key="3">
    <source>
        <dbReference type="PROSITE-ProRule" id="PRU00221"/>
    </source>
</evidence>
<dbReference type="CDD" id="cd00200">
    <property type="entry name" value="WD40"/>
    <property type="match status" value="2"/>
</dbReference>
<feature type="repeat" description="WD" evidence="3">
    <location>
        <begin position="1228"/>
        <end position="1259"/>
    </location>
</feature>
<feature type="repeat" description="WD" evidence="3">
    <location>
        <begin position="1102"/>
        <end position="1132"/>
    </location>
</feature>
<feature type="repeat" description="WD" evidence="3">
    <location>
        <begin position="1475"/>
        <end position="1508"/>
    </location>
</feature>